<gene>
    <name evidence="2" type="ORF">A3E36_00970</name>
</gene>
<dbReference type="Pfam" id="PF01864">
    <property type="entry name" value="CarS-like"/>
    <property type="match status" value="1"/>
</dbReference>
<keyword evidence="1" id="KW-1133">Transmembrane helix</keyword>
<feature type="transmembrane region" description="Helical" evidence="1">
    <location>
        <begin position="84"/>
        <end position="107"/>
    </location>
</feature>
<name>A0A1G1XAZ6_9BACT</name>
<feature type="transmembrane region" description="Helical" evidence="1">
    <location>
        <begin position="119"/>
        <end position="139"/>
    </location>
</feature>
<evidence type="ECO:0000313" key="3">
    <source>
        <dbReference type="Proteomes" id="UP000177941"/>
    </source>
</evidence>
<evidence type="ECO:0008006" key="4">
    <source>
        <dbReference type="Google" id="ProtNLM"/>
    </source>
</evidence>
<dbReference type="EMBL" id="MHHS01000015">
    <property type="protein sequence ID" value="OGY37245.1"/>
    <property type="molecule type" value="Genomic_DNA"/>
</dbReference>
<sequence length="173" mass="18749">MNIVSLIQSVVWIYAPAMVANMAPIFAAKWNMLPWLNRPLDFGVRVRGGRLFGSHKTLRGVVVALFAGALTGMLQAIIIHQEILAGAFVGAVFGFGAIAGDAIKSFFKRRLRVAPGARWFPFDQIDFVIGATITGMFFVHISLPIFIIAVIGIGIASYVASFVGVALHFKKTL</sequence>
<keyword evidence="1" id="KW-0812">Transmembrane</keyword>
<proteinExistence type="predicted"/>
<dbReference type="InterPro" id="IPR032690">
    <property type="entry name" value="CarS"/>
</dbReference>
<reference evidence="2 3" key="1">
    <citation type="journal article" date="2016" name="Nat. Commun.">
        <title>Thousands of microbial genomes shed light on interconnected biogeochemical processes in an aquifer system.</title>
        <authorList>
            <person name="Anantharaman K."/>
            <person name="Brown C.T."/>
            <person name="Hug L.A."/>
            <person name="Sharon I."/>
            <person name="Castelle C.J."/>
            <person name="Probst A.J."/>
            <person name="Thomas B.C."/>
            <person name="Singh A."/>
            <person name="Wilkins M.J."/>
            <person name="Karaoz U."/>
            <person name="Brodie E.L."/>
            <person name="Williams K.H."/>
            <person name="Hubbard S.S."/>
            <person name="Banfield J.F."/>
        </authorList>
    </citation>
    <scope>NUCLEOTIDE SEQUENCE [LARGE SCALE GENOMIC DNA]</scope>
</reference>
<feature type="transmembrane region" description="Helical" evidence="1">
    <location>
        <begin position="57"/>
        <end position="78"/>
    </location>
</feature>
<organism evidence="2 3">
    <name type="scientific">Candidatus Andersenbacteria bacterium RIFCSPHIGHO2_12_FULL_45_11b</name>
    <dbReference type="NCBI Taxonomy" id="1797282"/>
    <lineage>
        <taxon>Bacteria</taxon>
        <taxon>Candidatus Anderseniibacteriota</taxon>
    </lineage>
</organism>
<feature type="transmembrane region" description="Helical" evidence="1">
    <location>
        <begin position="6"/>
        <end position="28"/>
    </location>
</feature>
<protein>
    <recommendedName>
        <fullName evidence="4">CDP-archaeol synthase</fullName>
    </recommendedName>
</protein>
<comment type="caution">
    <text evidence="2">The sequence shown here is derived from an EMBL/GenBank/DDBJ whole genome shotgun (WGS) entry which is preliminary data.</text>
</comment>
<dbReference type="PANTHER" id="PTHR39650">
    <property type="entry name" value="CDP-ARCHAEOL SYNTHASE"/>
    <property type="match status" value="1"/>
</dbReference>
<dbReference type="AlphaFoldDB" id="A0A1G1XAZ6"/>
<evidence type="ECO:0000313" key="2">
    <source>
        <dbReference type="EMBL" id="OGY37245.1"/>
    </source>
</evidence>
<dbReference type="PANTHER" id="PTHR39650:SF1">
    <property type="entry name" value="CDP-ARCHAEOL SYNTHASE"/>
    <property type="match status" value="1"/>
</dbReference>
<dbReference type="Proteomes" id="UP000177941">
    <property type="component" value="Unassembled WGS sequence"/>
</dbReference>
<evidence type="ECO:0000256" key="1">
    <source>
        <dbReference type="SAM" id="Phobius"/>
    </source>
</evidence>
<feature type="transmembrane region" description="Helical" evidence="1">
    <location>
        <begin position="145"/>
        <end position="169"/>
    </location>
</feature>
<accession>A0A1G1XAZ6</accession>
<keyword evidence="1" id="KW-0472">Membrane</keyword>